<dbReference type="SUPFAM" id="SSF63411">
    <property type="entry name" value="LuxS/MPP-like metallohydrolase"/>
    <property type="match status" value="4"/>
</dbReference>
<evidence type="ECO:0000256" key="9">
    <source>
        <dbReference type="ARBA" id="ARBA00023049"/>
    </source>
</evidence>
<evidence type="ECO:0000256" key="10">
    <source>
        <dbReference type="ARBA" id="ARBA00023128"/>
    </source>
</evidence>
<dbReference type="Gene3D" id="3.30.830.10">
    <property type="entry name" value="Metalloenzyme, LuxS/M16 peptidase-like"/>
    <property type="match status" value="4"/>
</dbReference>
<keyword evidence="8" id="KW-0862">Zinc</keyword>
<comment type="cofactor">
    <cofactor evidence="1">
        <name>Zn(2+)</name>
        <dbReference type="ChEBI" id="CHEBI:29105"/>
    </cofactor>
</comment>
<feature type="non-terminal residue" evidence="13">
    <location>
        <position position="991"/>
    </location>
</feature>
<dbReference type="PANTHER" id="PTHR43016:SF13">
    <property type="entry name" value="PRESEQUENCE PROTEASE, MITOCHONDRIAL"/>
    <property type="match status" value="1"/>
</dbReference>
<dbReference type="GO" id="GO:0016485">
    <property type="term" value="P:protein processing"/>
    <property type="evidence" value="ECO:0007669"/>
    <property type="project" value="TreeGrafter"/>
</dbReference>
<evidence type="ECO:0000256" key="5">
    <source>
        <dbReference type="ARBA" id="ARBA00022670"/>
    </source>
</evidence>
<dbReference type="FunFam" id="3.30.830.10:FF:000009">
    <property type="entry name" value="Presequence protease, mitochondrial"/>
    <property type="match status" value="1"/>
</dbReference>
<keyword evidence="10" id="KW-0496">Mitochondrion</keyword>
<keyword evidence="9" id="KW-0482">Metalloprotease</keyword>
<comment type="similarity">
    <text evidence="3">Belongs to the peptidase M16 family. PreP subfamily.</text>
</comment>
<dbReference type="Pfam" id="PF08367">
    <property type="entry name" value="M16C_assoc"/>
    <property type="match status" value="1"/>
</dbReference>
<evidence type="ECO:0000256" key="3">
    <source>
        <dbReference type="ARBA" id="ARBA00007575"/>
    </source>
</evidence>
<dbReference type="InterPro" id="IPR013578">
    <property type="entry name" value="Peptidase_M16C_assoc"/>
</dbReference>
<keyword evidence="7" id="KW-0378">Hydrolase</keyword>
<evidence type="ECO:0000256" key="4">
    <source>
        <dbReference type="ARBA" id="ARBA00020167"/>
    </source>
</evidence>
<dbReference type="Pfam" id="PF22516">
    <property type="entry name" value="PreP_C"/>
    <property type="match status" value="1"/>
</dbReference>
<evidence type="ECO:0000256" key="8">
    <source>
        <dbReference type="ARBA" id="ARBA00022833"/>
    </source>
</evidence>
<dbReference type="InterPro" id="IPR055130">
    <property type="entry name" value="PreP_C"/>
</dbReference>
<dbReference type="InterPro" id="IPR007863">
    <property type="entry name" value="Peptidase_M16_C"/>
</dbReference>
<dbReference type="Proteomes" id="UP000011014">
    <property type="component" value="Unassembled WGS sequence"/>
</dbReference>
<gene>
    <name evidence="13" type="ORF">GSOID_T00022529001</name>
</gene>
<evidence type="ECO:0000256" key="2">
    <source>
        <dbReference type="ARBA" id="ARBA00004173"/>
    </source>
</evidence>
<dbReference type="PANTHER" id="PTHR43016">
    <property type="entry name" value="PRESEQUENCE PROTEASE"/>
    <property type="match status" value="1"/>
</dbReference>
<dbReference type="Pfam" id="PF05193">
    <property type="entry name" value="Peptidase_M16_C"/>
    <property type="match status" value="1"/>
</dbReference>
<dbReference type="Pfam" id="PF00675">
    <property type="entry name" value="Peptidase_M16"/>
    <property type="match status" value="1"/>
</dbReference>
<name>E4YYI6_OIKDI</name>
<sequence length="991" mass="111312">MLRAGQTLSRRLTSNLQGFHVVNQFDVDDLKLKVTERVHQQSEAKWTHIDKHGETEKVFNICFRTVPFTDNGVAHILEHLVLCGSKDYPVRDPFFKMINRSLNSFMNAMTGTDYTMYPFQTSNEQDFQNLLAVYLDAVFQPQLRYIDFNQEAWRLGEGDDGSDDLDQLILKGVVFNEMKGAMADRDQLFFRRFIAAMCPSGTYQYNSGGEPMAIPSLTYEELKKFHADHYSPANAHIITFGDVMLEDTAAHMNKTLTSVPKGAPAQEIVKEASWTNSRESTWNGPWNESANDVTKQSTAAVGFGICDRNDTWMNFIGQILGSLLSDGPSSPLYKELIESGLGSEYSPGTGFWMYLKDSIFAAGLQDVAEEDLDSVQELVFSGLRRAQEEGFPQDRIDAILHQIELSTRHQTPKFGLNLSFGVHPGILHGADMKESLETLSYVKRLKEELQKNPKYLVDFIEPFFFQNKHVSRVKMIAQKDYEDVQTKLEEKLTEKKVSKLSKRGKLDILDLEMELEEEQLATPNVECLPTLSVSDIPAEKQSFVPSQVGENMHWLKTSGSGLTYLRAMIQLDGLSKRETELLPLYETLLTRIGRGEYDYRQIGVAQNLISGGFSVKTGILTDRNDVNVATPTIDFYTYGLDEKLDEIVPIFKTLLDADGPDFNGERIKTVLNEAYSNANGGIVGVGHQYSMAFSHSNVTAYGSLNETLSGLTAIKTMKTAVETNDFDSLSNEIKQLHAKISSMYLKTLVHSDCDKSPKLASFFNSTRSGKVDAAPHDISFDSLERIRLRPFINNPIRYKSTWNLGFPINFVSRAVSTVHDAHEDVAPLRILSAMMGSKFLLREIREFGGAYGAGASHVGGAFRLFSYRDPSGLSTLAKYSKAVEWVQKQDWTERDVNEAILKVFQGVDAPIAPSSRGVGIWKNDLSVDEIAKRRHELLSVTGSDLLRVNEKYLMNPTIRSDTIIGPQEALLRQEADNPMQSQTEAWKQLKL</sequence>
<dbReference type="SMART" id="SM01264">
    <property type="entry name" value="M16C_associated"/>
    <property type="match status" value="1"/>
</dbReference>
<dbReference type="InterPro" id="IPR011765">
    <property type="entry name" value="Pept_M16_N"/>
</dbReference>
<proteinExistence type="inferred from homology"/>
<dbReference type="InterPro" id="IPR011249">
    <property type="entry name" value="Metalloenz_LuxS/M16"/>
</dbReference>
<evidence type="ECO:0000313" key="13">
    <source>
        <dbReference type="EMBL" id="CBY40514.1"/>
    </source>
</evidence>
<accession>E4YYI6</accession>
<protein>
    <recommendedName>
        <fullName evidence="4">Presequence protease, mitochondrial</fullName>
    </recommendedName>
    <alternativeName>
        <fullName evidence="11">Pitrilysin metalloproteinase 1</fullName>
    </alternativeName>
</protein>
<evidence type="ECO:0000256" key="1">
    <source>
        <dbReference type="ARBA" id="ARBA00001947"/>
    </source>
</evidence>
<evidence type="ECO:0000256" key="6">
    <source>
        <dbReference type="ARBA" id="ARBA00022723"/>
    </source>
</evidence>
<evidence type="ECO:0000256" key="11">
    <source>
        <dbReference type="ARBA" id="ARBA00032857"/>
    </source>
</evidence>
<feature type="domain" description="Peptidase M16C associated" evidence="12">
    <location>
        <begin position="475"/>
        <end position="720"/>
    </location>
</feature>
<evidence type="ECO:0000256" key="7">
    <source>
        <dbReference type="ARBA" id="ARBA00022801"/>
    </source>
</evidence>
<dbReference type="EMBL" id="FN655964">
    <property type="protein sequence ID" value="CBY40514.1"/>
    <property type="molecule type" value="Genomic_DNA"/>
</dbReference>
<dbReference type="GO" id="GO:0004222">
    <property type="term" value="F:metalloendopeptidase activity"/>
    <property type="evidence" value="ECO:0007669"/>
    <property type="project" value="TreeGrafter"/>
</dbReference>
<keyword evidence="5" id="KW-0645">Protease</keyword>
<dbReference type="GO" id="GO:0046872">
    <property type="term" value="F:metal ion binding"/>
    <property type="evidence" value="ECO:0007669"/>
    <property type="project" value="UniProtKB-KW"/>
</dbReference>
<organism evidence="13">
    <name type="scientific">Oikopleura dioica</name>
    <name type="common">Tunicate</name>
    <dbReference type="NCBI Taxonomy" id="34765"/>
    <lineage>
        <taxon>Eukaryota</taxon>
        <taxon>Metazoa</taxon>
        <taxon>Chordata</taxon>
        <taxon>Tunicata</taxon>
        <taxon>Appendicularia</taxon>
        <taxon>Copelata</taxon>
        <taxon>Oikopleuridae</taxon>
        <taxon>Oikopleura</taxon>
    </lineage>
</organism>
<dbReference type="FunFam" id="3.30.830.10:FF:000011">
    <property type="entry name" value="Presequence protease, mitochondrial"/>
    <property type="match status" value="1"/>
</dbReference>
<dbReference type="AlphaFoldDB" id="E4YYI6"/>
<reference evidence="13" key="1">
    <citation type="journal article" date="2010" name="Science">
        <title>Plasticity of animal genome architecture unmasked by rapid evolution of a pelagic tunicate.</title>
        <authorList>
            <person name="Denoeud F."/>
            <person name="Henriet S."/>
            <person name="Mungpakdee S."/>
            <person name="Aury J.M."/>
            <person name="Da Silva C."/>
            <person name="Brinkmann H."/>
            <person name="Mikhaleva J."/>
            <person name="Olsen L.C."/>
            <person name="Jubin C."/>
            <person name="Canestro C."/>
            <person name="Bouquet J.M."/>
            <person name="Danks G."/>
            <person name="Poulain J."/>
            <person name="Campsteijn C."/>
            <person name="Adamski M."/>
            <person name="Cross I."/>
            <person name="Yadetie F."/>
            <person name="Muffato M."/>
            <person name="Louis A."/>
            <person name="Butcher S."/>
            <person name="Tsagkogeorga G."/>
            <person name="Konrad A."/>
            <person name="Singh S."/>
            <person name="Jensen M.F."/>
            <person name="Cong E.H."/>
            <person name="Eikeseth-Otteraa H."/>
            <person name="Noel B."/>
            <person name="Anthouard V."/>
            <person name="Porcel B.M."/>
            <person name="Kachouri-Lafond R."/>
            <person name="Nishino A."/>
            <person name="Ugolini M."/>
            <person name="Chourrout P."/>
            <person name="Nishida H."/>
            <person name="Aasland R."/>
            <person name="Huzurbazar S."/>
            <person name="Westhof E."/>
            <person name="Delsuc F."/>
            <person name="Lehrach H."/>
            <person name="Reinhardt R."/>
            <person name="Weissenbach J."/>
            <person name="Roy S.W."/>
            <person name="Artiguenave F."/>
            <person name="Postlethwait J.H."/>
            <person name="Manak J.R."/>
            <person name="Thompson E.M."/>
            <person name="Jaillon O."/>
            <person name="Du Pasquier L."/>
            <person name="Boudinot P."/>
            <person name="Liberles D.A."/>
            <person name="Volff J.N."/>
            <person name="Philippe H."/>
            <person name="Lenhard B."/>
            <person name="Roest Crollius H."/>
            <person name="Wincker P."/>
            <person name="Chourrout D."/>
        </authorList>
    </citation>
    <scope>NUCLEOTIDE SEQUENCE [LARGE SCALE GENOMIC DNA]</scope>
</reference>
<comment type="subcellular location">
    <subcellularLocation>
        <location evidence="2">Mitochondrion</location>
    </subcellularLocation>
</comment>
<evidence type="ECO:0000259" key="12">
    <source>
        <dbReference type="SMART" id="SM01264"/>
    </source>
</evidence>
<dbReference type="GO" id="GO:0005759">
    <property type="term" value="C:mitochondrial matrix"/>
    <property type="evidence" value="ECO:0007669"/>
    <property type="project" value="TreeGrafter"/>
</dbReference>
<keyword evidence="6" id="KW-0479">Metal-binding</keyword>